<name>A0ABT2WQQ9_9RHOB</name>
<dbReference type="Proteomes" id="UP001321014">
    <property type="component" value="Unassembled WGS sequence"/>
</dbReference>
<gene>
    <name evidence="4" type="ORF">OEZ49_05990</name>
</gene>
<dbReference type="RefSeq" id="WP_263387449.1">
    <property type="nucleotide sequence ID" value="NZ_JAOVQN010000004.1"/>
</dbReference>
<reference evidence="4 5" key="1">
    <citation type="submission" date="2022-10" db="EMBL/GenBank/DDBJ databases">
        <title>Ruegeria sp. nov., isolated from ocean surface water.</title>
        <authorList>
            <person name="He W."/>
            <person name="Wang L."/>
            <person name="Zhang D.-F."/>
        </authorList>
    </citation>
    <scope>NUCLEOTIDE SEQUENCE [LARGE SCALE GENOMIC DNA]</scope>
    <source>
        <strain evidence="4 5">WL0004</strain>
    </source>
</reference>
<protein>
    <recommendedName>
        <fullName evidence="6">Calcium-binding protein</fullName>
    </recommendedName>
</protein>
<feature type="compositionally biased region" description="Basic and acidic residues" evidence="3">
    <location>
        <begin position="349"/>
        <end position="361"/>
    </location>
</feature>
<evidence type="ECO:0000313" key="5">
    <source>
        <dbReference type="Proteomes" id="UP001321014"/>
    </source>
</evidence>
<dbReference type="PANTHER" id="PTHR38340:SF1">
    <property type="entry name" value="S-LAYER PROTEIN"/>
    <property type="match status" value="1"/>
</dbReference>
<feature type="compositionally biased region" description="Gly residues" evidence="3">
    <location>
        <begin position="265"/>
        <end position="278"/>
    </location>
</feature>
<evidence type="ECO:0008006" key="6">
    <source>
        <dbReference type="Google" id="ProtNLM"/>
    </source>
</evidence>
<dbReference type="PROSITE" id="PS00330">
    <property type="entry name" value="HEMOLYSIN_CALCIUM"/>
    <property type="match status" value="4"/>
</dbReference>
<keyword evidence="5" id="KW-1185">Reference proteome</keyword>
<dbReference type="EMBL" id="JAOVQN010000004">
    <property type="protein sequence ID" value="MCU9837310.1"/>
    <property type="molecule type" value="Genomic_DNA"/>
</dbReference>
<evidence type="ECO:0000256" key="1">
    <source>
        <dbReference type="ARBA" id="ARBA00004613"/>
    </source>
</evidence>
<feature type="region of interest" description="Disordered" evidence="3">
    <location>
        <begin position="246"/>
        <end position="298"/>
    </location>
</feature>
<dbReference type="PRINTS" id="PR00313">
    <property type="entry name" value="CABNDNGRPT"/>
</dbReference>
<evidence type="ECO:0000256" key="3">
    <source>
        <dbReference type="SAM" id="MobiDB-lite"/>
    </source>
</evidence>
<evidence type="ECO:0000313" key="4">
    <source>
        <dbReference type="EMBL" id="MCU9837310.1"/>
    </source>
</evidence>
<comment type="caution">
    <text evidence="4">The sequence shown here is derived from an EMBL/GenBank/DDBJ whole genome shotgun (WGS) entry which is preliminary data.</text>
</comment>
<proteinExistence type="predicted"/>
<dbReference type="SUPFAM" id="SSF51120">
    <property type="entry name" value="beta-Roll"/>
    <property type="match status" value="2"/>
</dbReference>
<feature type="region of interest" description="Disordered" evidence="3">
    <location>
        <begin position="339"/>
        <end position="375"/>
    </location>
</feature>
<evidence type="ECO:0000256" key="2">
    <source>
        <dbReference type="ARBA" id="ARBA00022525"/>
    </source>
</evidence>
<accession>A0ABT2WQQ9</accession>
<keyword evidence="2" id="KW-0964">Secreted</keyword>
<dbReference type="InterPro" id="IPR001343">
    <property type="entry name" value="Hemolysn_Ca-bd"/>
</dbReference>
<sequence>MTDYTPVTDNSLLAFGGAQVPRGDGSVSSELFLGEIFEDGFLFGGETFDSFWVSTNGGVTFNGADWWPRPDQTFTIAPFNNHLDSSNPPDPASGVFVDLNTERDSVVVTWNMIGRSYQNYEPSYTFQMELLDLGEGDAEVIFRYADMGVSQLSWYRAGLTAERGSTLLSSESYTGIPSYALDDTPGNTGVAGVWQFRIVDGVLEPGLNVDGTDGPDLMVGTARADVLNGLGGDDTIQGNDGADVLDGGNGNDEIDGGLSQDTIAGGAGDDTITGGGGNDQISGQDGNDTIDGGEGGDTIYGGVGDDLLAESWEITDYWNSYDLIEGGEGNDTVQGAYGNDTIDGGDGNDELRGGSDRDEMHGGAGNDTMAGGDGNDSLYGGDGDDFLYGDFGINMADGGAGADTFLLNPMGQLTIVDFNPGEGDRLIVDGDLYARNSFFARAGGDGEIYDADGNRTSSSLDILHRAEGEPDLRLIATVTLLSGVDAVELALPSELNPGLAPIIWDFF</sequence>
<dbReference type="Pfam" id="PF00353">
    <property type="entry name" value="HemolysinCabind"/>
    <property type="match status" value="4"/>
</dbReference>
<comment type="subcellular location">
    <subcellularLocation>
        <location evidence="1">Secreted</location>
    </subcellularLocation>
</comment>
<organism evidence="4 5">
    <name type="scientific">Ruegeria marisflavi</name>
    <dbReference type="NCBI Taxonomy" id="2984152"/>
    <lineage>
        <taxon>Bacteria</taxon>
        <taxon>Pseudomonadati</taxon>
        <taxon>Pseudomonadota</taxon>
        <taxon>Alphaproteobacteria</taxon>
        <taxon>Rhodobacterales</taxon>
        <taxon>Roseobacteraceae</taxon>
        <taxon>Ruegeria</taxon>
    </lineage>
</organism>
<dbReference type="InterPro" id="IPR018511">
    <property type="entry name" value="Hemolysin-typ_Ca-bd_CS"/>
</dbReference>
<dbReference type="PANTHER" id="PTHR38340">
    <property type="entry name" value="S-LAYER PROTEIN"/>
    <property type="match status" value="1"/>
</dbReference>
<dbReference type="Gene3D" id="2.150.10.10">
    <property type="entry name" value="Serralysin-like metalloprotease, C-terminal"/>
    <property type="match status" value="3"/>
</dbReference>
<dbReference type="InterPro" id="IPR050557">
    <property type="entry name" value="RTX_toxin/Mannuronan_C5-epim"/>
</dbReference>
<dbReference type="InterPro" id="IPR011049">
    <property type="entry name" value="Serralysin-like_metalloprot_C"/>
</dbReference>